<accession>A0ABW9J0R2</accession>
<reference evidence="1 2" key="1">
    <citation type="submission" date="2024-12" db="EMBL/GenBank/DDBJ databases">
        <authorList>
            <person name="Hu S."/>
        </authorList>
    </citation>
    <scope>NUCLEOTIDE SEQUENCE [LARGE SCALE GENOMIC DNA]</scope>
    <source>
        <strain evidence="1 2">THG-T11</strain>
    </source>
</reference>
<dbReference type="CDD" id="cd07820">
    <property type="entry name" value="SRPBCC_3"/>
    <property type="match status" value="1"/>
</dbReference>
<dbReference type="InterPro" id="IPR023393">
    <property type="entry name" value="START-like_dom_sf"/>
</dbReference>
<evidence type="ECO:0000313" key="1">
    <source>
        <dbReference type="EMBL" id="MFN0254101.1"/>
    </source>
</evidence>
<dbReference type="Proteomes" id="UP001517247">
    <property type="component" value="Unassembled WGS sequence"/>
</dbReference>
<organism evidence="1 2">
    <name type="scientific">Pedobacter ureilyticus</name>
    <dbReference type="NCBI Taxonomy" id="1393051"/>
    <lineage>
        <taxon>Bacteria</taxon>
        <taxon>Pseudomonadati</taxon>
        <taxon>Bacteroidota</taxon>
        <taxon>Sphingobacteriia</taxon>
        <taxon>Sphingobacteriales</taxon>
        <taxon>Sphingobacteriaceae</taxon>
        <taxon>Pedobacter</taxon>
    </lineage>
</organism>
<protein>
    <submittedName>
        <fullName evidence="1">SRPBCC family protein</fullName>
    </submittedName>
</protein>
<sequence length="154" mass="18108">MRKYELYRETVLSTTMLEAWDFFSNPNNLTNITPEEMDFKVISKELPRHIHNGLIIDYVVRPLAGIPLKWKTQICAVNAPHSFVDEQLKGPYAYWHHEHTFEEKNGKVLMKDKVTYSPPFGVLGRLANTLIIRKKLNQIFDYRTQKILEIFKAD</sequence>
<comment type="caution">
    <text evidence="1">The sequence shown here is derived from an EMBL/GenBank/DDBJ whole genome shotgun (WGS) entry which is preliminary data.</text>
</comment>
<gene>
    <name evidence="1" type="ORF">E6A44_000850</name>
</gene>
<dbReference type="EMBL" id="SSHJ02000001">
    <property type="protein sequence ID" value="MFN0254101.1"/>
    <property type="molecule type" value="Genomic_DNA"/>
</dbReference>
<dbReference type="SUPFAM" id="SSF55961">
    <property type="entry name" value="Bet v1-like"/>
    <property type="match status" value="1"/>
</dbReference>
<keyword evidence="2" id="KW-1185">Reference proteome</keyword>
<proteinExistence type="predicted"/>
<dbReference type="Gene3D" id="3.30.530.20">
    <property type="match status" value="1"/>
</dbReference>
<evidence type="ECO:0000313" key="2">
    <source>
        <dbReference type="Proteomes" id="UP001517247"/>
    </source>
</evidence>
<name>A0ABW9J0R2_9SPHI</name>
<dbReference type="RefSeq" id="WP_138721286.1">
    <property type="nucleotide sequence ID" value="NZ_SSHJ02000001.1"/>
</dbReference>